<reference evidence="5" key="1">
    <citation type="submission" date="2018-01" db="EMBL/GenBank/DDBJ databases">
        <authorList>
            <person name="Chaillou S."/>
        </authorList>
    </citation>
    <scope>NUCLEOTIDE SEQUENCE [LARGE SCALE GENOMIC DNA]</scope>
    <source>
        <strain evidence="5">MFPC41A2801</strain>
    </source>
</reference>
<name>A0A2N9DUA8_9LACO</name>
<dbReference type="InterPro" id="IPR009459">
    <property type="entry name" value="MucBP_dom"/>
</dbReference>
<feature type="domain" description="MucBP" evidence="4">
    <location>
        <begin position="63"/>
        <end position="126"/>
    </location>
</feature>
<dbReference type="Proteomes" id="UP000238739">
    <property type="component" value="Unassembled WGS sequence"/>
</dbReference>
<keyword evidence="6" id="KW-1185">Reference proteome</keyword>
<keyword evidence="1" id="KW-0677">Repeat</keyword>
<keyword evidence="2" id="KW-0812">Transmembrane</keyword>
<feature type="chain" id="PRO_5014990160" description="MucBP domain-containing protein" evidence="3">
    <location>
        <begin position="28"/>
        <end position="335"/>
    </location>
</feature>
<proteinExistence type="predicted"/>
<organism evidence="5 6">
    <name type="scientific">Latilactobacillus fuchuensis</name>
    <dbReference type="NCBI Taxonomy" id="164393"/>
    <lineage>
        <taxon>Bacteria</taxon>
        <taxon>Bacillati</taxon>
        <taxon>Bacillota</taxon>
        <taxon>Bacilli</taxon>
        <taxon>Lactobacillales</taxon>
        <taxon>Lactobacillaceae</taxon>
        <taxon>Latilactobacillus</taxon>
    </lineage>
</organism>
<keyword evidence="2" id="KW-1133">Transmembrane helix</keyword>
<dbReference type="RefSeq" id="WP_158697720.1">
    <property type="nucleotide sequence ID" value="NZ_CBCPIL010000008.1"/>
</dbReference>
<evidence type="ECO:0000313" key="6">
    <source>
        <dbReference type="Proteomes" id="UP000238739"/>
    </source>
</evidence>
<feature type="domain" description="MucBP" evidence="4">
    <location>
        <begin position="205"/>
        <end position="265"/>
    </location>
</feature>
<keyword evidence="2" id="KW-0472">Membrane</keyword>
<evidence type="ECO:0000259" key="4">
    <source>
        <dbReference type="Pfam" id="PF06458"/>
    </source>
</evidence>
<dbReference type="Gene3D" id="3.10.20.320">
    <property type="entry name" value="Putative peptidoglycan bound protein (lpxtg motif)"/>
    <property type="match status" value="3"/>
</dbReference>
<accession>A0A2N9DUA8</accession>
<evidence type="ECO:0000313" key="5">
    <source>
        <dbReference type="EMBL" id="SPC37595.1"/>
    </source>
</evidence>
<gene>
    <name evidence="5" type="ORF">LFUMFP_170061</name>
</gene>
<comment type="caution">
    <text evidence="5">The sequence shown here is derived from an EMBL/GenBank/DDBJ whole genome shotgun (WGS) entry which is preliminary data.</text>
</comment>
<feature type="domain" description="MucBP" evidence="4">
    <location>
        <begin position="135"/>
        <end position="197"/>
    </location>
</feature>
<evidence type="ECO:0000256" key="3">
    <source>
        <dbReference type="SAM" id="SignalP"/>
    </source>
</evidence>
<feature type="transmembrane region" description="Helical" evidence="2">
    <location>
        <begin position="315"/>
        <end position="332"/>
    </location>
</feature>
<sequence>MSKNGLGLLALVVGTLLIGINTQTVLAADAQASTSTASISQKVDLESQQTSKESSVINEKTGQVIVHYVDESGQVIAPAKTYSDRIGYPFTMQPIDIEGYMYSHYSGNIPAGSMKQQLQEFTFVYQKKTADSQRNVVIQFVDESGHQLKANRVQVGQLNEKYSVVPDQIAGYTLLDEQNELNGIYQNYYNILTLVYRKTVDQGSLTTQYVDQNGQAIIESTITSGEVGSAYAVTAKQINGYQVTGQKVINGQYRNGQQTIQFVYQKIAKQVTTVTPNNNQIVKTATSDAKLTSDKQVPTKTAKLPQTGLTSNDKLVGIGLTVSMFGLLGFIVKRF</sequence>
<evidence type="ECO:0000256" key="1">
    <source>
        <dbReference type="ARBA" id="ARBA00022737"/>
    </source>
</evidence>
<evidence type="ECO:0000256" key="2">
    <source>
        <dbReference type="SAM" id="Phobius"/>
    </source>
</evidence>
<keyword evidence="3" id="KW-0732">Signal</keyword>
<dbReference type="EMBL" id="OGVC01000009">
    <property type="protein sequence ID" value="SPC37595.1"/>
    <property type="molecule type" value="Genomic_DNA"/>
</dbReference>
<feature type="signal peptide" evidence="3">
    <location>
        <begin position="1"/>
        <end position="27"/>
    </location>
</feature>
<dbReference type="AlphaFoldDB" id="A0A2N9DUA8"/>
<dbReference type="Pfam" id="PF06458">
    <property type="entry name" value="MucBP"/>
    <property type="match status" value="3"/>
</dbReference>
<protein>
    <recommendedName>
        <fullName evidence="4">MucBP domain-containing protein</fullName>
    </recommendedName>
</protein>